<dbReference type="AlphaFoldDB" id="A0A4R2NK92"/>
<dbReference type="EMBL" id="SLXK01000039">
    <property type="protein sequence ID" value="TCP21871.1"/>
    <property type="molecule type" value="Genomic_DNA"/>
</dbReference>
<comment type="caution">
    <text evidence="1">The sequence shown here is derived from an EMBL/GenBank/DDBJ whole genome shotgun (WGS) entry which is preliminary data.</text>
</comment>
<evidence type="ECO:0000313" key="2">
    <source>
        <dbReference type="Proteomes" id="UP000295416"/>
    </source>
</evidence>
<dbReference type="OrthoDB" id="2868357at2"/>
<accession>A0A4R2NK92</accession>
<name>A0A4R2NK92_9BACL</name>
<keyword evidence="2" id="KW-1185">Reference proteome</keyword>
<organism evidence="1 2">
    <name type="scientific">Scopulibacillus darangshiensis</name>
    <dbReference type="NCBI Taxonomy" id="442528"/>
    <lineage>
        <taxon>Bacteria</taxon>
        <taxon>Bacillati</taxon>
        <taxon>Bacillota</taxon>
        <taxon>Bacilli</taxon>
        <taxon>Bacillales</taxon>
        <taxon>Sporolactobacillaceae</taxon>
        <taxon>Scopulibacillus</taxon>
    </lineage>
</organism>
<dbReference type="Proteomes" id="UP000295416">
    <property type="component" value="Unassembled WGS sequence"/>
</dbReference>
<sequence>MSDQRQHRNGNTVNIINSGNSYVSVEAEAISRAVANALAAKNKHPMNANNDDEHHLMGLIIDEDGTVQADISDRVLRNGEIGVFFCVSIFVPTPIIRLRDINLRTGQFARLRCGLDRLDVFCERRQDQFPVEERRLFPGEFIVVTCNR</sequence>
<gene>
    <name evidence="1" type="ORF">EV207_13913</name>
</gene>
<protein>
    <submittedName>
        <fullName evidence="1">Uncharacterized protein</fullName>
    </submittedName>
</protein>
<dbReference type="RefSeq" id="WP_132747665.1">
    <property type="nucleotide sequence ID" value="NZ_SLXK01000039.1"/>
</dbReference>
<evidence type="ECO:0000313" key="1">
    <source>
        <dbReference type="EMBL" id="TCP21871.1"/>
    </source>
</evidence>
<reference evidence="1 2" key="1">
    <citation type="submission" date="2019-03" db="EMBL/GenBank/DDBJ databases">
        <title>Genomic Encyclopedia of Type Strains, Phase IV (KMG-IV): sequencing the most valuable type-strain genomes for metagenomic binning, comparative biology and taxonomic classification.</title>
        <authorList>
            <person name="Goeker M."/>
        </authorList>
    </citation>
    <scope>NUCLEOTIDE SEQUENCE [LARGE SCALE GENOMIC DNA]</scope>
    <source>
        <strain evidence="1 2">DSM 19377</strain>
    </source>
</reference>
<proteinExistence type="predicted"/>